<proteinExistence type="predicted"/>
<keyword evidence="5 6" id="KW-0472">Membrane</keyword>
<dbReference type="Pfam" id="PF03631">
    <property type="entry name" value="Virul_fac_BrkB"/>
    <property type="match status" value="1"/>
</dbReference>
<comment type="subcellular location">
    <subcellularLocation>
        <location evidence="1">Cell membrane</location>
        <topology evidence="1">Multi-pass membrane protein</topology>
    </subcellularLocation>
</comment>
<dbReference type="PATRIC" id="fig|1227455.4.peg.2246"/>
<dbReference type="InParanoid" id="M0MH84"/>
<comment type="caution">
    <text evidence="7">The sequence shown here is derived from an EMBL/GenBank/DDBJ whole genome shotgun (WGS) entry which is preliminary data.</text>
</comment>
<dbReference type="InterPro" id="IPR017039">
    <property type="entry name" value="Virul_fac_BrkB"/>
</dbReference>
<dbReference type="STRING" id="1227455.C449_10953"/>
<evidence type="ECO:0000256" key="3">
    <source>
        <dbReference type="ARBA" id="ARBA00022692"/>
    </source>
</evidence>
<sequence length="335" mass="35331">MNTSLERAITVGRAIVHELRIEKVTFVAGSIAYHAFVSLLPFLLLVIAVLSAVGNPPEEAIVSLAGAVLTENAGDALVRELESAGASTGVSALGGVVLLWGALRIFRGLDTAFSAIYETEAHNTIADQFADAVVVFLTVGLAIAVAWGVDAVLATDGPGLGAWLLERLVLVCGLGLVLFPMYYVFPDADVSVREVIPGVAIAAVGLVAFVSVFQFYAALRTGEDGSVIVGILVLLTWLYVSGLIVLIGAVVNAVLSNRSQDIDIDPVIGDHATDGTRALDREHLAADLRNVTANVEEGDDLRIVVGATEVRLPSPRHAMAETDDETLVLEFEWPP</sequence>
<evidence type="ECO:0000313" key="8">
    <source>
        <dbReference type="Proteomes" id="UP000011669"/>
    </source>
</evidence>
<accession>M0MH84</accession>
<evidence type="ECO:0000256" key="5">
    <source>
        <dbReference type="ARBA" id="ARBA00023136"/>
    </source>
</evidence>
<feature type="transmembrane region" description="Helical" evidence="6">
    <location>
        <begin position="228"/>
        <end position="255"/>
    </location>
</feature>
<feature type="transmembrane region" description="Helical" evidence="6">
    <location>
        <begin position="84"/>
        <end position="103"/>
    </location>
</feature>
<reference evidence="7 8" key="1">
    <citation type="journal article" date="2014" name="PLoS Genet.">
        <title>Phylogenetically driven sequencing of extremely halophilic archaea reveals strategies for static and dynamic osmo-response.</title>
        <authorList>
            <person name="Becker E.A."/>
            <person name="Seitzer P.M."/>
            <person name="Tritt A."/>
            <person name="Larsen D."/>
            <person name="Krusor M."/>
            <person name="Yao A.I."/>
            <person name="Wu D."/>
            <person name="Madern D."/>
            <person name="Eisen J.A."/>
            <person name="Darling A.E."/>
            <person name="Facciotti M.T."/>
        </authorList>
    </citation>
    <scope>NUCLEOTIDE SEQUENCE [LARGE SCALE GENOMIC DNA]</scope>
    <source>
        <strain evidence="7 8">DSM 5350</strain>
    </source>
</reference>
<evidence type="ECO:0000256" key="4">
    <source>
        <dbReference type="ARBA" id="ARBA00022989"/>
    </source>
</evidence>
<keyword evidence="4 6" id="KW-1133">Transmembrane helix</keyword>
<dbReference type="PANTHER" id="PTHR30213:SF0">
    <property type="entry name" value="UPF0761 MEMBRANE PROTEIN YIHY"/>
    <property type="match status" value="1"/>
</dbReference>
<protein>
    <submittedName>
        <fullName evidence="7">Uncharacterized protein</fullName>
    </submittedName>
</protein>
<feature type="transmembrane region" description="Helical" evidence="6">
    <location>
        <begin position="129"/>
        <end position="149"/>
    </location>
</feature>
<keyword evidence="8" id="KW-1185">Reference proteome</keyword>
<dbReference type="NCBIfam" id="TIGR00765">
    <property type="entry name" value="yihY_not_rbn"/>
    <property type="match status" value="1"/>
</dbReference>
<dbReference type="PANTHER" id="PTHR30213">
    <property type="entry name" value="INNER MEMBRANE PROTEIN YHJD"/>
    <property type="match status" value="1"/>
</dbReference>
<dbReference type="AlphaFoldDB" id="M0MH84"/>
<name>M0MH84_9EURY</name>
<feature type="transmembrane region" description="Helical" evidence="6">
    <location>
        <begin position="161"/>
        <end position="183"/>
    </location>
</feature>
<feature type="transmembrane region" description="Helical" evidence="6">
    <location>
        <begin position="31"/>
        <end position="53"/>
    </location>
</feature>
<keyword evidence="2" id="KW-1003">Cell membrane</keyword>
<evidence type="ECO:0000256" key="6">
    <source>
        <dbReference type="SAM" id="Phobius"/>
    </source>
</evidence>
<evidence type="ECO:0000256" key="1">
    <source>
        <dbReference type="ARBA" id="ARBA00004651"/>
    </source>
</evidence>
<keyword evidence="3 6" id="KW-0812">Transmembrane</keyword>
<gene>
    <name evidence="7" type="ORF">C449_10953</name>
</gene>
<dbReference type="GO" id="GO:0005886">
    <property type="term" value="C:plasma membrane"/>
    <property type="evidence" value="ECO:0007669"/>
    <property type="project" value="UniProtKB-SubCell"/>
</dbReference>
<evidence type="ECO:0000313" key="7">
    <source>
        <dbReference type="EMBL" id="EMA44039.1"/>
    </source>
</evidence>
<organism evidence="7 8">
    <name type="scientific">Halococcus saccharolyticus DSM 5350</name>
    <dbReference type="NCBI Taxonomy" id="1227455"/>
    <lineage>
        <taxon>Archaea</taxon>
        <taxon>Methanobacteriati</taxon>
        <taxon>Methanobacteriota</taxon>
        <taxon>Stenosarchaea group</taxon>
        <taxon>Halobacteria</taxon>
        <taxon>Halobacteriales</taxon>
        <taxon>Halococcaceae</taxon>
        <taxon>Halococcus</taxon>
    </lineage>
</organism>
<dbReference type="EMBL" id="AOMD01000025">
    <property type="protein sequence ID" value="EMA44039.1"/>
    <property type="molecule type" value="Genomic_DNA"/>
</dbReference>
<evidence type="ECO:0000256" key="2">
    <source>
        <dbReference type="ARBA" id="ARBA00022475"/>
    </source>
</evidence>
<dbReference type="RefSeq" id="WP_006078050.1">
    <property type="nucleotide sequence ID" value="NZ_AOMD01000025.1"/>
</dbReference>
<dbReference type="OrthoDB" id="214766at2157"/>
<dbReference type="Proteomes" id="UP000011669">
    <property type="component" value="Unassembled WGS sequence"/>
</dbReference>
<feature type="transmembrane region" description="Helical" evidence="6">
    <location>
        <begin position="195"/>
        <end position="216"/>
    </location>
</feature>